<dbReference type="GO" id="GO:0046872">
    <property type="term" value="F:metal ion binding"/>
    <property type="evidence" value="ECO:0007669"/>
    <property type="project" value="UniProtKB-KW"/>
</dbReference>
<proteinExistence type="predicted"/>
<dbReference type="GO" id="GO:0006355">
    <property type="term" value="P:regulation of DNA-templated transcription"/>
    <property type="evidence" value="ECO:0007669"/>
    <property type="project" value="UniProtKB-ARBA"/>
</dbReference>
<keyword evidence="2" id="KW-0560">Oxidoreductase</keyword>
<accession>A0A484HCE1</accession>
<dbReference type="InterPro" id="IPR003813">
    <property type="entry name" value="MvhD/FlpD"/>
</dbReference>
<dbReference type="Pfam" id="PF02662">
    <property type="entry name" value="FlpD"/>
    <property type="match status" value="1"/>
</dbReference>
<name>A0A484HCE1_9BACT</name>
<reference evidence="6" key="1">
    <citation type="submission" date="2019-01" db="EMBL/GenBank/DDBJ databases">
        <authorList>
            <consortium name="Genoscope - CEA"/>
            <person name="William W."/>
        </authorList>
    </citation>
    <scope>NUCLEOTIDE SEQUENCE</scope>
    <source>
        <strain evidence="6">CR-1</strain>
    </source>
</reference>
<dbReference type="GO" id="GO:0051536">
    <property type="term" value="F:iron-sulfur cluster binding"/>
    <property type="evidence" value="ECO:0007669"/>
    <property type="project" value="UniProtKB-KW"/>
</dbReference>
<evidence type="ECO:0000256" key="2">
    <source>
        <dbReference type="ARBA" id="ARBA00023002"/>
    </source>
</evidence>
<dbReference type="CDD" id="cd00090">
    <property type="entry name" value="HTH_ARSR"/>
    <property type="match status" value="1"/>
</dbReference>
<organism evidence="6">
    <name type="scientific">uncultured Desulfobacteraceae bacterium</name>
    <dbReference type="NCBI Taxonomy" id="218296"/>
    <lineage>
        <taxon>Bacteria</taxon>
        <taxon>Pseudomonadati</taxon>
        <taxon>Thermodesulfobacteriota</taxon>
        <taxon>Desulfobacteria</taxon>
        <taxon>Desulfobacterales</taxon>
        <taxon>Desulfobacteraceae</taxon>
        <taxon>environmental samples</taxon>
    </lineage>
</organism>
<dbReference type="EMBL" id="CAACVI010000001">
    <property type="protein sequence ID" value="VEN72834.1"/>
    <property type="molecule type" value="Genomic_DNA"/>
</dbReference>
<dbReference type="GO" id="GO:0016491">
    <property type="term" value="F:oxidoreductase activity"/>
    <property type="evidence" value="ECO:0007669"/>
    <property type="project" value="UniProtKB-KW"/>
</dbReference>
<evidence type="ECO:0000256" key="3">
    <source>
        <dbReference type="ARBA" id="ARBA00023004"/>
    </source>
</evidence>
<keyword evidence="3" id="KW-0408">Iron</keyword>
<dbReference type="InterPro" id="IPR011991">
    <property type="entry name" value="ArsR-like_HTH"/>
</dbReference>
<keyword evidence="1" id="KW-0479">Metal-binding</keyword>
<keyword evidence="4" id="KW-0411">Iron-sulfur</keyword>
<gene>
    <name evidence="6" type="ORF">EPICR_10334</name>
</gene>
<evidence type="ECO:0000256" key="1">
    <source>
        <dbReference type="ARBA" id="ARBA00022723"/>
    </source>
</evidence>
<dbReference type="AlphaFoldDB" id="A0A484HCE1"/>
<evidence type="ECO:0000259" key="5">
    <source>
        <dbReference type="Pfam" id="PF02662"/>
    </source>
</evidence>
<sequence>MCSGRVDLEFILRAFSNGQDGVFIGGCRLDECNYVTHGNYDALSAARLCREIMTRVGLSPERLRIEFMSGGDGILLTRLIDDFTNQVKEMGPIGTGGEEDEKRWRPKIEAARQLVPYMKLAENRRLKPSVKSQEAYESFLNSEEWLRLFDELIADKLAIGQITRLLKESPLSAGEISKGLGISPSEVSSRMNASSRHGWVRYDVDARRYALARGAE</sequence>
<feature type="domain" description="F420-non-reducing hydrogenase iron-sulfur subunit D" evidence="5">
    <location>
        <begin position="1"/>
        <end position="91"/>
    </location>
</feature>
<evidence type="ECO:0000313" key="6">
    <source>
        <dbReference type="EMBL" id="VEN72834.1"/>
    </source>
</evidence>
<evidence type="ECO:0000256" key="4">
    <source>
        <dbReference type="ARBA" id="ARBA00023014"/>
    </source>
</evidence>
<protein>
    <submittedName>
        <fullName evidence="6">Methyl-viologen-reducing hydrogenase subunit delta</fullName>
    </submittedName>
</protein>